<dbReference type="Gene3D" id="3.30.710.10">
    <property type="entry name" value="Potassium Channel Kv1.1, Chain A"/>
    <property type="match status" value="1"/>
</dbReference>
<dbReference type="Gene3D" id="1.10.287.70">
    <property type="match status" value="1"/>
</dbReference>
<keyword evidence="6" id="KW-0851">Voltage-gated channel</keyword>
<dbReference type="Pfam" id="PF00520">
    <property type="entry name" value="Ion_trans"/>
    <property type="match status" value="1"/>
</dbReference>
<feature type="domain" description="Potassium channel tetramerisation-type BTB" evidence="14">
    <location>
        <begin position="11"/>
        <end position="100"/>
    </location>
</feature>
<feature type="transmembrane region" description="Helical" evidence="12">
    <location>
        <begin position="177"/>
        <end position="195"/>
    </location>
</feature>
<dbReference type="InterPro" id="IPR003131">
    <property type="entry name" value="T1-type_BTB"/>
</dbReference>
<evidence type="ECO:0000256" key="10">
    <source>
        <dbReference type="ARBA" id="ARBA00023136"/>
    </source>
</evidence>
<evidence type="ECO:0000259" key="13">
    <source>
        <dbReference type="Pfam" id="PF00520"/>
    </source>
</evidence>
<dbReference type="InterPro" id="IPR005821">
    <property type="entry name" value="Ion_trans_dom"/>
</dbReference>
<dbReference type="PRINTS" id="PR01496">
    <property type="entry name" value="SHAKERCHANEL"/>
</dbReference>
<keyword evidence="8 12" id="KW-1133">Transmembrane helix</keyword>
<evidence type="ECO:0000256" key="3">
    <source>
        <dbReference type="ARBA" id="ARBA00022538"/>
    </source>
</evidence>
<evidence type="ECO:0000256" key="7">
    <source>
        <dbReference type="ARBA" id="ARBA00022958"/>
    </source>
</evidence>
<evidence type="ECO:0000256" key="5">
    <source>
        <dbReference type="ARBA" id="ARBA00022826"/>
    </source>
</evidence>
<keyword evidence="7" id="KW-0630">Potassium</keyword>
<protein>
    <submittedName>
        <fullName evidence="16">Potassium voltage-gated channel subfamily A member 2</fullName>
    </submittedName>
</protein>
<dbReference type="SUPFAM" id="SSF54695">
    <property type="entry name" value="POZ domain"/>
    <property type="match status" value="1"/>
</dbReference>
<keyword evidence="4 12" id="KW-0812">Transmembrane</keyword>
<reference evidence="16" key="1">
    <citation type="submission" date="2025-08" db="UniProtKB">
        <authorList>
            <consortium name="RefSeq"/>
        </authorList>
    </citation>
    <scope>IDENTIFICATION</scope>
</reference>
<evidence type="ECO:0000256" key="2">
    <source>
        <dbReference type="ARBA" id="ARBA00022448"/>
    </source>
</evidence>
<keyword evidence="9" id="KW-0406">Ion transport</keyword>
<feature type="transmembrane region" description="Helical" evidence="12">
    <location>
        <begin position="303"/>
        <end position="319"/>
    </location>
</feature>
<accession>A0ABM4CZW0</accession>
<feature type="transmembrane region" description="Helical" evidence="12">
    <location>
        <begin position="141"/>
        <end position="165"/>
    </location>
</feature>
<dbReference type="Pfam" id="PF02214">
    <property type="entry name" value="BTB_2"/>
    <property type="match status" value="1"/>
</dbReference>
<keyword evidence="11" id="KW-0407">Ion channel</keyword>
<evidence type="ECO:0000256" key="6">
    <source>
        <dbReference type="ARBA" id="ARBA00022882"/>
    </source>
</evidence>
<keyword evidence="15" id="KW-1185">Reference proteome</keyword>
<evidence type="ECO:0000256" key="11">
    <source>
        <dbReference type="ARBA" id="ARBA00023303"/>
    </source>
</evidence>
<name>A0ABM4CZW0_HYDVU</name>
<keyword evidence="10 12" id="KW-0472">Membrane</keyword>
<feature type="transmembrane region" description="Helical" evidence="12">
    <location>
        <begin position="331"/>
        <end position="351"/>
    </location>
</feature>
<feature type="domain" description="Ion transport" evidence="13">
    <location>
        <begin position="140"/>
        <end position="347"/>
    </location>
</feature>
<dbReference type="PANTHER" id="PTHR11537:SF113">
    <property type="entry name" value="POTASSIUM VOLTAGE-GATED CHANNEL PROTEIN SHAKER"/>
    <property type="match status" value="1"/>
</dbReference>
<evidence type="ECO:0000313" key="16">
    <source>
        <dbReference type="RefSeq" id="XP_065667512.1"/>
    </source>
</evidence>
<evidence type="ECO:0000256" key="8">
    <source>
        <dbReference type="ARBA" id="ARBA00022989"/>
    </source>
</evidence>
<dbReference type="PANTHER" id="PTHR11537">
    <property type="entry name" value="VOLTAGE-GATED POTASSIUM CHANNEL"/>
    <property type="match status" value="1"/>
</dbReference>
<dbReference type="InterPro" id="IPR003972">
    <property type="entry name" value="K_chnl_volt-dep_Kv1"/>
</dbReference>
<dbReference type="RefSeq" id="XP_065667512.1">
    <property type="nucleotide sequence ID" value="XM_065811440.1"/>
</dbReference>
<evidence type="ECO:0000256" key="1">
    <source>
        <dbReference type="ARBA" id="ARBA00004141"/>
    </source>
</evidence>
<organism evidence="15 16">
    <name type="scientific">Hydra vulgaris</name>
    <name type="common">Hydra</name>
    <name type="synonym">Hydra attenuata</name>
    <dbReference type="NCBI Taxonomy" id="6087"/>
    <lineage>
        <taxon>Eukaryota</taxon>
        <taxon>Metazoa</taxon>
        <taxon>Cnidaria</taxon>
        <taxon>Hydrozoa</taxon>
        <taxon>Hydroidolina</taxon>
        <taxon>Anthoathecata</taxon>
        <taxon>Aplanulata</taxon>
        <taxon>Hydridae</taxon>
        <taxon>Hydra</taxon>
    </lineage>
</organism>
<keyword evidence="2" id="KW-0813">Transport</keyword>
<evidence type="ECO:0000313" key="15">
    <source>
        <dbReference type="Proteomes" id="UP001652625"/>
    </source>
</evidence>
<dbReference type="SUPFAM" id="SSF81324">
    <property type="entry name" value="Voltage-gated potassium channels"/>
    <property type="match status" value="1"/>
</dbReference>
<dbReference type="InterPro" id="IPR011333">
    <property type="entry name" value="SKP1/BTB/POZ_sf"/>
</dbReference>
<evidence type="ECO:0000256" key="4">
    <source>
        <dbReference type="ARBA" id="ARBA00022692"/>
    </source>
</evidence>
<dbReference type="Gene3D" id="1.20.120.350">
    <property type="entry name" value="Voltage-gated potassium channels. Chain C"/>
    <property type="match status" value="1"/>
</dbReference>
<keyword evidence="3" id="KW-0633">Potassium transport</keyword>
<dbReference type="InterPro" id="IPR027359">
    <property type="entry name" value="Volt_channel_dom_sf"/>
</dbReference>
<comment type="subcellular location">
    <subcellularLocation>
        <location evidence="1">Membrane</location>
        <topology evidence="1">Multi-pass membrane protein</topology>
    </subcellularLocation>
</comment>
<evidence type="ECO:0000259" key="14">
    <source>
        <dbReference type="Pfam" id="PF02214"/>
    </source>
</evidence>
<dbReference type="PRINTS" id="PR00169">
    <property type="entry name" value="KCHANNEL"/>
</dbReference>
<dbReference type="Proteomes" id="UP001652625">
    <property type="component" value="Chromosome 12"/>
</dbReference>
<dbReference type="InterPro" id="IPR028325">
    <property type="entry name" value="VG_K_chnl"/>
</dbReference>
<dbReference type="GeneID" id="105844487"/>
<keyword evidence="5" id="KW-0631">Potassium channel</keyword>
<sequence length="369" mass="41778">MMCVQVNKRICFNVSGYTFVTFLKTLNRFPDTLLGNKKRRAKYFHPVSNTYFIDRSAIAFEAILFFYQSNGRLIRPPGLSIEIFEEECVFYDLGNIAIESMKALDGFEMVPKESIPIQTNHILNKIWHFIEMPESSTPAQIYACISMILILFVVTIDCVSTVDAYNNSTPFKFLSKVNFYLNIFFATEFIIRLLSSPSKCKFMMSLGNALEIFSIFPSFLLTIVEEKHIGGIVFVRVLRTLRILRLMRLSKNFHSLSVVLSILVDCSKDIIMLVFIMVVLSVFFGSIVYHAELENKDTPISSILEGMWFALQTIVTLGYGDVVPVTFFGKISSAFTAVIGALLMIIPLLYLGGNYFSKYAKACGNFANA</sequence>
<gene>
    <name evidence="16" type="primary">LOC105844487</name>
</gene>
<evidence type="ECO:0000256" key="9">
    <source>
        <dbReference type="ARBA" id="ARBA00023065"/>
    </source>
</evidence>
<feature type="transmembrane region" description="Helical" evidence="12">
    <location>
        <begin position="270"/>
        <end position="291"/>
    </location>
</feature>
<proteinExistence type="predicted"/>
<evidence type="ECO:0000256" key="12">
    <source>
        <dbReference type="SAM" id="Phobius"/>
    </source>
</evidence>